<dbReference type="PANTHER" id="PTHR48100:SF1">
    <property type="entry name" value="HISTIDINE PHOSPHATASE FAMILY PROTEIN-RELATED"/>
    <property type="match status" value="1"/>
</dbReference>
<dbReference type="Gene3D" id="3.40.50.1240">
    <property type="entry name" value="Phosphoglycerate mutase-like"/>
    <property type="match status" value="1"/>
</dbReference>
<feature type="active site" description="Tele-phosphohistidine intermediate" evidence="1">
    <location>
        <position position="24"/>
    </location>
</feature>
<keyword evidence="4" id="KW-1185">Reference proteome</keyword>
<feature type="binding site" evidence="2">
    <location>
        <position position="81"/>
    </location>
    <ligand>
        <name>substrate</name>
    </ligand>
</feature>
<feature type="active site" description="Proton donor/acceptor" evidence="1">
    <location>
        <position position="108"/>
    </location>
</feature>
<evidence type="ECO:0000313" key="3">
    <source>
        <dbReference type="EMBL" id="MBH0238136.1"/>
    </source>
</evidence>
<dbReference type="RefSeq" id="WP_197311227.1">
    <property type="nucleotide sequence ID" value="NZ_JADZLT010000050.1"/>
</dbReference>
<protein>
    <submittedName>
        <fullName evidence="3">Histidine phosphatase family protein</fullName>
    </submittedName>
</protein>
<gene>
    <name evidence="3" type="ORF">I5731_09910</name>
</gene>
<comment type="caution">
    <text evidence="3">The sequence shown here is derived from an EMBL/GenBank/DDBJ whole genome shotgun (WGS) entry which is preliminary data.</text>
</comment>
<dbReference type="InterPro" id="IPR050275">
    <property type="entry name" value="PGM_Phosphatase"/>
</dbReference>
<feature type="binding site" evidence="2">
    <location>
        <begin position="23"/>
        <end position="30"/>
    </location>
    <ligand>
        <name>substrate</name>
    </ligand>
</feature>
<evidence type="ECO:0000256" key="2">
    <source>
        <dbReference type="PIRSR" id="PIRSR613078-2"/>
    </source>
</evidence>
<dbReference type="CDD" id="cd07067">
    <property type="entry name" value="HP_PGM_like"/>
    <property type="match status" value="1"/>
</dbReference>
<dbReference type="InterPro" id="IPR029033">
    <property type="entry name" value="His_PPase_superfam"/>
</dbReference>
<dbReference type="InterPro" id="IPR013078">
    <property type="entry name" value="His_Pase_superF_clade-1"/>
</dbReference>
<evidence type="ECO:0000313" key="4">
    <source>
        <dbReference type="Proteomes" id="UP000631694"/>
    </source>
</evidence>
<dbReference type="EMBL" id="JADZLT010000050">
    <property type="protein sequence ID" value="MBH0238136.1"/>
    <property type="molecule type" value="Genomic_DNA"/>
</dbReference>
<dbReference type="SMART" id="SM00855">
    <property type="entry name" value="PGAM"/>
    <property type="match status" value="1"/>
</dbReference>
<evidence type="ECO:0000256" key="1">
    <source>
        <dbReference type="PIRSR" id="PIRSR613078-1"/>
    </source>
</evidence>
<dbReference type="Pfam" id="PF00300">
    <property type="entry name" value="His_Phos_1"/>
    <property type="match status" value="1"/>
</dbReference>
<dbReference type="AlphaFoldDB" id="A0A931MZV2"/>
<accession>A0A931MZV2</accession>
<dbReference type="SUPFAM" id="SSF53254">
    <property type="entry name" value="Phosphoglycerate mutase-like"/>
    <property type="match status" value="1"/>
</dbReference>
<name>A0A931MZV2_9HYPH</name>
<reference evidence="3" key="1">
    <citation type="submission" date="2020-12" db="EMBL/GenBank/DDBJ databases">
        <title>Methylobrevis albus sp. nov., isolated from fresh water lack sediment.</title>
        <authorList>
            <person name="Zou Q."/>
        </authorList>
    </citation>
    <scope>NUCLEOTIDE SEQUENCE</scope>
    <source>
        <strain evidence="3">L22</strain>
    </source>
</reference>
<organism evidence="3 4">
    <name type="scientific">Methylobrevis albus</name>
    <dbReference type="NCBI Taxonomy" id="2793297"/>
    <lineage>
        <taxon>Bacteria</taxon>
        <taxon>Pseudomonadati</taxon>
        <taxon>Pseudomonadota</taxon>
        <taxon>Alphaproteobacteria</taxon>
        <taxon>Hyphomicrobiales</taxon>
        <taxon>Pleomorphomonadaceae</taxon>
        <taxon>Methylobrevis</taxon>
    </lineage>
</organism>
<dbReference type="GO" id="GO:0016791">
    <property type="term" value="F:phosphatase activity"/>
    <property type="evidence" value="ECO:0007669"/>
    <property type="project" value="TreeGrafter"/>
</dbReference>
<sequence>MDAPVAAGRFGLSLFPHRLIFIRHGETDWNAGRRWQGRTDIPLNDTGRGQAKRNGDMLKAHLADAGIAAADLVFVASPLGRASETMAIVRAGLGLDPDDFRRDDRLVELSFGDWEGRTMDDLEATEADSLAARARDPFFFRPPGGETYGELVDRVAEALADLPGPAVMVGHGGISRGLRILLERADPAEMVGHPVPQDRFYVWEDGAARWV</sequence>
<dbReference type="PANTHER" id="PTHR48100">
    <property type="entry name" value="BROAD-SPECIFICITY PHOSPHATASE YOR283W-RELATED"/>
    <property type="match status" value="1"/>
</dbReference>
<dbReference type="Proteomes" id="UP000631694">
    <property type="component" value="Unassembled WGS sequence"/>
</dbReference>
<proteinExistence type="predicted"/>
<dbReference type="GO" id="GO:0005737">
    <property type="term" value="C:cytoplasm"/>
    <property type="evidence" value="ECO:0007669"/>
    <property type="project" value="TreeGrafter"/>
</dbReference>